<evidence type="ECO:0000313" key="2">
    <source>
        <dbReference type="EMBL" id="TKA06348.1"/>
    </source>
</evidence>
<dbReference type="EMBL" id="SUMC01000040">
    <property type="protein sequence ID" value="TKA06348.1"/>
    <property type="molecule type" value="Genomic_DNA"/>
</dbReference>
<dbReference type="OrthoDB" id="3450944at2"/>
<evidence type="ECO:0000256" key="1">
    <source>
        <dbReference type="SAM" id="MobiDB-lite"/>
    </source>
</evidence>
<comment type="caution">
    <text evidence="2">The sequence shown here is derived from an EMBL/GenBank/DDBJ whole genome shotgun (WGS) entry which is preliminary data.</text>
</comment>
<reference evidence="2 3" key="1">
    <citation type="submission" date="2019-04" db="EMBL/GenBank/DDBJ databases">
        <title>Streptomyces oryziradicis sp. nov., a novel actinomycete isolated from rhizosphere soil of rice (Oryza sativa L.).</title>
        <authorList>
            <person name="Li C."/>
        </authorList>
    </citation>
    <scope>NUCLEOTIDE SEQUENCE [LARGE SCALE GENOMIC DNA]</scope>
    <source>
        <strain evidence="2 3">NEAU-C40</strain>
    </source>
</reference>
<organism evidence="2 3">
    <name type="scientific">Actinacidiphila oryziradicis</name>
    <dbReference type="NCBI Taxonomy" id="2571141"/>
    <lineage>
        <taxon>Bacteria</taxon>
        <taxon>Bacillati</taxon>
        <taxon>Actinomycetota</taxon>
        <taxon>Actinomycetes</taxon>
        <taxon>Kitasatosporales</taxon>
        <taxon>Streptomycetaceae</taxon>
        <taxon>Actinacidiphila</taxon>
    </lineage>
</organism>
<sequence length="59" mass="6290">MEAIERATGTHTGKRQVEQLVERTAADADDFYAHARSNHSGSGSGSGEIVGAENLIHRP</sequence>
<dbReference type="AlphaFoldDB" id="A0A4U0SCL9"/>
<name>A0A4U0SCL9_9ACTN</name>
<proteinExistence type="predicted"/>
<accession>A0A4U0SCL9</accession>
<evidence type="ECO:0000313" key="3">
    <source>
        <dbReference type="Proteomes" id="UP000305778"/>
    </source>
</evidence>
<keyword evidence="3" id="KW-1185">Reference proteome</keyword>
<dbReference type="Proteomes" id="UP000305778">
    <property type="component" value="Unassembled WGS sequence"/>
</dbReference>
<feature type="region of interest" description="Disordered" evidence="1">
    <location>
        <begin position="32"/>
        <end position="59"/>
    </location>
</feature>
<protein>
    <submittedName>
        <fullName evidence="2">Uncharacterized protein</fullName>
    </submittedName>
</protein>
<dbReference type="RefSeq" id="WP_136727594.1">
    <property type="nucleotide sequence ID" value="NZ_SUMC01000040.1"/>
</dbReference>
<gene>
    <name evidence="2" type="ORF">FCI23_32425</name>
</gene>